<comment type="caution">
    <text evidence="2">The sequence shown here is derived from an EMBL/GenBank/DDBJ whole genome shotgun (WGS) entry which is preliminary data.</text>
</comment>
<name>A0ABW0M8B6_9BURK</name>
<feature type="chain" id="PRO_5046674649" description="DUF4148 domain-containing protein" evidence="1">
    <location>
        <begin position="28"/>
        <end position="113"/>
    </location>
</feature>
<evidence type="ECO:0000313" key="2">
    <source>
        <dbReference type="EMBL" id="MFC5473258.1"/>
    </source>
</evidence>
<organism evidence="2 3">
    <name type="scientific">Paraherbaspirillum soli</name>
    <dbReference type="NCBI Taxonomy" id="631222"/>
    <lineage>
        <taxon>Bacteria</taxon>
        <taxon>Pseudomonadati</taxon>
        <taxon>Pseudomonadota</taxon>
        <taxon>Betaproteobacteria</taxon>
        <taxon>Burkholderiales</taxon>
        <taxon>Oxalobacteraceae</taxon>
        <taxon>Paraherbaspirillum</taxon>
    </lineage>
</organism>
<keyword evidence="3" id="KW-1185">Reference proteome</keyword>
<reference evidence="3" key="1">
    <citation type="journal article" date="2019" name="Int. J. Syst. Evol. Microbiol.">
        <title>The Global Catalogue of Microorganisms (GCM) 10K type strain sequencing project: providing services to taxonomists for standard genome sequencing and annotation.</title>
        <authorList>
            <consortium name="The Broad Institute Genomics Platform"/>
            <consortium name="The Broad Institute Genome Sequencing Center for Infectious Disease"/>
            <person name="Wu L."/>
            <person name="Ma J."/>
        </authorList>
    </citation>
    <scope>NUCLEOTIDE SEQUENCE [LARGE SCALE GENOMIC DNA]</scope>
    <source>
        <strain evidence="3">JCM 17066</strain>
    </source>
</reference>
<keyword evidence="1" id="KW-0732">Signal</keyword>
<accession>A0ABW0M8B6</accession>
<evidence type="ECO:0000313" key="3">
    <source>
        <dbReference type="Proteomes" id="UP001596045"/>
    </source>
</evidence>
<protein>
    <recommendedName>
        <fullName evidence="4">DUF4148 domain-containing protein</fullName>
    </recommendedName>
</protein>
<gene>
    <name evidence="2" type="ORF">ACFPM8_04750</name>
</gene>
<dbReference type="EMBL" id="JBHSMT010000008">
    <property type="protein sequence ID" value="MFC5473258.1"/>
    <property type="molecule type" value="Genomic_DNA"/>
</dbReference>
<sequence>MKTLARITLSLAAVATIGGMLTSNAFAADSQWQKNHPRREQVNNRLKNQNKRITNEVKEGEISKAQAKQLRSNDKGIRTEERAMAAQNGGHITKQEQKTLNQQLNQNSAAIGK</sequence>
<evidence type="ECO:0000256" key="1">
    <source>
        <dbReference type="SAM" id="SignalP"/>
    </source>
</evidence>
<evidence type="ECO:0008006" key="4">
    <source>
        <dbReference type="Google" id="ProtNLM"/>
    </source>
</evidence>
<dbReference type="RefSeq" id="WP_378995485.1">
    <property type="nucleotide sequence ID" value="NZ_JBHSMT010000008.1"/>
</dbReference>
<proteinExistence type="predicted"/>
<dbReference type="Proteomes" id="UP001596045">
    <property type="component" value="Unassembled WGS sequence"/>
</dbReference>
<feature type="signal peptide" evidence="1">
    <location>
        <begin position="1"/>
        <end position="27"/>
    </location>
</feature>